<comment type="caution">
    <text evidence="2">The sequence shown here is derived from an EMBL/GenBank/DDBJ whole genome shotgun (WGS) entry which is preliminary data.</text>
</comment>
<evidence type="ECO:0000256" key="1">
    <source>
        <dbReference type="SAM" id="MobiDB-lite"/>
    </source>
</evidence>
<sequence length="494" mass="53737">MAAAGTAATDTGLFSPVHGRPIRPLPKRTLRDRLSPESSKAILSPPTPPNPTPLFYLPYTYPPPLGGPSGFLSGHGSREHNDSSDEDDVSNSSVGRFSNIEHLDDTHDQGFGGPNDGGYDWSENTNNKKKRKIPTPAHPGGGNSGNSGVSSGASSNGFTTTGHSYATQYSQTTGGSSTHSTPRRYRSAGTQRSPLSSLSSGGNGGMRRVKRFPGTPTTSSGTYPERSSKSPGPGGTEEIPNTPDKENRFDRHGGINAPTSPFTFKCDSPVAANLAYSHPPPNIGANYQRSMSTVGTQTSPNMSSGGSYPQQQKKKSAARAAARREYLQQQRLRQRQVSGNKGEIWICEFCEYEAIFGQPPEALMRQYDIRDRRERRERKEAENRRRRAEERLQRKGRKTSAKNGKNKQHVHNAAHGNSHNAPPPPPPPSQIDSQGTQSDHTPIPSASATPALKPQKQHHHHHHHHHVHGEGCQHDHHHHDYSDGTAYRNGHGGT</sequence>
<feature type="compositionally biased region" description="Low complexity" evidence="1">
    <location>
        <begin position="213"/>
        <end position="222"/>
    </location>
</feature>
<accession>A0AAV9XG81</accession>
<name>A0AAV9XG81_9PEZI</name>
<feature type="compositionally biased region" description="Basic residues" evidence="1">
    <location>
        <begin position="455"/>
        <end position="467"/>
    </location>
</feature>
<feature type="compositionally biased region" description="Basic residues" evidence="1">
    <location>
        <begin position="394"/>
        <end position="412"/>
    </location>
</feature>
<feature type="region of interest" description="Disordered" evidence="1">
    <location>
        <begin position="283"/>
        <end position="322"/>
    </location>
</feature>
<feature type="compositionally biased region" description="Low complexity" evidence="1">
    <location>
        <begin position="146"/>
        <end position="157"/>
    </location>
</feature>
<feature type="region of interest" description="Disordered" evidence="1">
    <location>
        <begin position="1"/>
        <end position="261"/>
    </location>
</feature>
<feature type="region of interest" description="Disordered" evidence="1">
    <location>
        <begin position="374"/>
        <end position="494"/>
    </location>
</feature>
<evidence type="ECO:0000313" key="2">
    <source>
        <dbReference type="EMBL" id="KAK6540889.1"/>
    </source>
</evidence>
<feature type="compositionally biased region" description="Low complexity" evidence="1">
    <location>
        <begin position="1"/>
        <end position="12"/>
    </location>
</feature>
<dbReference type="Proteomes" id="UP001365542">
    <property type="component" value="Unassembled WGS sequence"/>
</dbReference>
<organism evidence="2 3">
    <name type="scientific">Orbilia ellipsospora</name>
    <dbReference type="NCBI Taxonomy" id="2528407"/>
    <lineage>
        <taxon>Eukaryota</taxon>
        <taxon>Fungi</taxon>
        <taxon>Dikarya</taxon>
        <taxon>Ascomycota</taxon>
        <taxon>Pezizomycotina</taxon>
        <taxon>Orbiliomycetes</taxon>
        <taxon>Orbiliales</taxon>
        <taxon>Orbiliaceae</taxon>
        <taxon>Orbilia</taxon>
    </lineage>
</organism>
<dbReference type="EMBL" id="JAVHJO010000004">
    <property type="protein sequence ID" value="KAK6540889.1"/>
    <property type="molecule type" value="Genomic_DNA"/>
</dbReference>
<feature type="compositionally biased region" description="Basic and acidic residues" evidence="1">
    <location>
        <begin position="374"/>
        <end position="393"/>
    </location>
</feature>
<evidence type="ECO:0000313" key="3">
    <source>
        <dbReference type="Proteomes" id="UP001365542"/>
    </source>
</evidence>
<feature type="compositionally biased region" description="Polar residues" evidence="1">
    <location>
        <begin position="285"/>
        <end position="309"/>
    </location>
</feature>
<reference evidence="2 3" key="1">
    <citation type="submission" date="2019-10" db="EMBL/GenBank/DDBJ databases">
        <authorList>
            <person name="Palmer J.M."/>
        </authorList>
    </citation>
    <scope>NUCLEOTIDE SEQUENCE [LARGE SCALE GENOMIC DNA]</scope>
    <source>
        <strain evidence="2 3">TWF694</strain>
    </source>
</reference>
<feature type="compositionally biased region" description="Low complexity" evidence="1">
    <location>
        <begin position="167"/>
        <end position="180"/>
    </location>
</feature>
<gene>
    <name evidence="2" type="ORF">TWF694_008272</name>
</gene>
<proteinExistence type="predicted"/>
<feature type="compositionally biased region" description="Basic and acidic residues" evidence="1">
    <location>
        <begin position="99"/>
        <end position="108"/>
    </location>
</feature>
<feature type="compositionally biased region" description="Polar residues" evidence="1">
    <location>
        <begin position="430"/>
        <end position="448"/>
    </location>
</feature>
<protein>
    <submittedName>
        <fullName evidence="2">Uncharacterized protein</fullName>
    </submittedName>
</protein>
<feature type="compositionally biased region" description="Basic and acidic residues" evidence="1">
    <location>
        <begin position="243"/>
        <end position="253"/>
    </location>
</feature>
<feature type="compositionally biased region" description="Basic and acidic residues" evidence="1">
    <location>
        <begin position="468"/>
        <end position="482"/>
    </location>
</feature>
<keyword evidence="3" id="KW-1185">Reference proteome</keyword>
<dbReference type="AlphaFoldDB" id="A0AAV9XG81"/>